<dbReference type="InterPro" id="IPR045962">
    <property type="entry name" value="DUF6382"/>
</dbReference>
<feature type="compositionally biased region" description="Polar residues" evidence="1">
    <location>
        <begin position="253"/>
        <end position="262"/>
    </location>
</feature>
<evidence type="ECO:0000313" key="5">
    <source>
        <dbReference type="Proteomes" id="UP001343257"/>
    </source>
</evidence>
<feature type="transmembrane region" description="Helical" evidence="2">
    <location>
        <begin position="329"/>
        <end position="346"/>
    </location>
</feature>
<feature type="transmembrane region" description="Helical" evidence="2">
    <location>
        <begin position="355"/>
        <end position="374"/>
    </location>
</feature>
<evidence type="ECO:0000313" key="4">
    <source>
        <dbReference type="EMBL" id="MED5019295.1"/>
    </source>
</evidence>
<name>A0ABU6PYW0_9BACL</name>
<dbReference type="InterPro" id="IPR008984">
    <property type="entry name" value="SMAD_FHA_dom_sf"/>
</dbReference>
<dbReference type="CDD" id="cd00060">
    <property type="entry name" value="FHA"/>
    <property type="match status" value="1"/>
</dbReference>
<evidence type="ECO:0000259" key="3">
    <source>
        <dbReference type="PROSITE" id="PS50006"/>
    </source>
</evidence>
<dbReference type="SUPFAM" id="SSF49879">
    <property type="entry name" value="SMAD/FHA domain"/>
    <property type="match status" value="1"/>
</dbReference>
<keyword evidence="5" id="KW-1185">Reference proteome</keyword>
<protein>
    <submittedName>
        <fullName evidence="4">DUF6382 domain-containing protein</fullName>
    </submittedName>
</protein>
<evidence type="ECO:0000256" key="2">
    <source>
        <dbReference type="SAM" id="Phobius"/>
    </source>
</evidence>
<keyword evidence="2" id="KW-0812">Transmembrane</keyword>
<dbReference type="Proteomes" id="UP001343257">
    <property type="component" value="Unassembled WGS sequence"/>
</dbReference>
<sequence>MRDFIQQGGTFMVLSRAGGLHSDELSKVEVSMISASRIPHLLPLHVHEVDLQVTLRYDMTDKKMLSHMLKSERIHMTEYYGLLLQVAEALEQSVLYMLQPGKYMLAEDYIFVDGSLQEGKLYFTYVPLAEAEGWGTLNGRLKELVTRCMASVAELRGGGVQQLLLYTGSEEFTVNGFKKLLLKLLSGESGTPSTLASLQEDKIPGPLRNQPEGRIPASGYENILMKSVSHAQQAGVRQFPFSGRAEREAHEAQATNSSSTLQKPGRNEYPANGFPMLGGTRNKRSRMEDDDDIQIPDFLKSRVSLEPIASELEPAAEGGESATSSRKTYVALACLLGAAVVWRMVYMSSPSSGKLIICAILTLILAGIAAMSWAGKLFAAKNTADSSSFEALPDFGSSELSVEQKPGKGRSRFEVEQFTGFFRGNSKKGKGELSEVHDSNDEPDWKWKFPQSREDQTLACTGEFRNIKEQIHERSDRGSRTRERDVLPETGVPSRIQQRVMNFAAFNTEPPQPDGSVQDYYSQLGQKTEMLNSGKAGATVLLGQLDPEAKSSLNSSVPLCYLLRETEDASKSERIELRQQHFVIGRSEEVSQYVESSVGASRAHVELSRTEDGGYLIKDLGSKNGTRLMGEAMVPYKDYPLHDGDRFVIVKGSYTFRSA</sequence>
<feature type="region of interest" description="Disordered" evidence="1">
    <location>
        <begin position="244"/>
        <end position="291"/>
    </location>
</feature>
<feature type="region of interest" description="Disordered" evidence="1">
    <location>
        <begin position="424"/>
        <end position="444"/>
    </location>
</feature>
<keyword evidence="2" id="KW-1133">Transmembrane helix</keyword>
<feature type="compositionally biased region" description="Basic and acidic residues" evidence="1">
    <location>
        <begin position="429"/>
        <end position="444"/>
    </location>
</feature>
<reference evidence="4 5" key="1">
    <citation type="submission" date="2023-03" db="EMBL/GenBank/DDBJ databases">
        <title>Bacillus Genome Sequencing.</title>
        <authorList>
            <person name="Dunlap C."/>
        </authorList>
    </citation>
    <scope>NUCLEOTIDE SEQUENCE [LARGE SCALE GENOMIC DNA]</scope>
    <source>
        <strain evidence="4 5">NRS-52</strain>
    </source>
</reference>
<dbReference type="EMBL" id="JARTLD010000047">
    <property type="protein sequence ID" value="MED5019295.1"/>
    <property type="molecule type" value="Genomic_DNA"/>
</dbReference>
<dbReference type="PROSITE" id="PS50006">
    <property type="entry name" value="FHA_DOMAIN"/>
    <property type="match status" value="1"/>
</dbReference>
<proteinExistence type="predicted"/>
<dbReference type="Pfam" id="PF19909">
    <property type="entry name" value="DUF6382"/>
    <property type="match status" value="1"/>
</dbReference>
<dbReference type="Gene3D" id="2.60.200.20">
    <property type="match status" value="1"/>
</dbReference>
<dbReference type="RefSeq" id="WP_328280167.1">
    <property type="nucleotide sequence ID" value="NZ_JARTLD010000047.1"/>
</dbReference>
<feature type="domain" description="FHA" evidence="3">
    <location>
        <begin position="582"/>
        <end position="633"/>
    </location>
</feature>
<comment type="caution">
    <text evidence="4">The sequence shown here is derived from an EMBL/GenBank/DDBJ whole genome shotgun (WGS) entry which is preliminary data.</text>
</comment>
<organism evidence="4 5">
    <name type="scientific">Paenibacillus chibensis</name>
    <dbReference type="NCBI Taxonomy" id="59846"/>
    <lineage>
        <taxon>Bacteria</taxon>
        <taxon>Bacillati</taxon>
        <taxon>Bacillota</taxon>
        <taxon>Bacilli</taxon>
        <taxon>Bacillales</taxon>
        <taxon>Paenibacillaceae</taxon>
        <taxon>Paenibacillus</taxon>
    </lineage>
</organism>
<evidence type="ECO:0000256" key="1">
    <source>
        <dbReference type="SAM" id="MobiDB-lite"/>
    </source>
</evidence>
<accession>A0ABU6PYW0</accession>
<dbReference type="SMART" id="SM00240">
    <property type="entry name" value="FHA"/>
    <property type="match status" value="1"/>
</dbReference>
<dbReference type="InterPro" id="IPR000253">
    <property type="entry name" value="FHA_dom"/>
</dbReference>
<gene>
    <name evidence="4" type="ORF">P9847_18495</name>
</gene>
<keyword evidence="2" id="KW-0472">Membrane</keyword>
<dbReference type="Pfam" id="PF00498">
    <property type="entry name" value="FHA"/>
    <property type="match status" value="1"/>
</dbReference>